<evidence type="ECO:0000313" key="7">
    <source>
        <dbReference type="Proteomes" id="UP000837857"/>
    </source>
</evidence>
<protein>
    <recommendedName>
        <fullName evidence="8">Transmembrane protein 184C</fullName>
    </recommendedName>
</protein>
<keyword evidence="4 5" id="KW-0472">Membrane</keyword>
<keyword evidence="2 5" id="KW-0812">Transmembrane</keyword>
<reference evidence="6" key="1">
    <citation type="submission" date="2022-03" db="EMBL/GenBank/DDBJ databases">
        <authorList>
            <person name="Martin H S."/>
        </authorList>
    </citation>
    <scope>NUCLEOTIDE SEQUENCE</scope>
</reference>
<dbReference type="Pfam" id="PF03619">
    <property type="entry name" value="Solute_trans_a"/>
    <property type="match status" value="1"/>
</dbReference>
<evidence type="ECO:0000313" key="6">
    <source>
        <dbReference type="EMBL" id="CAH2062983.1"/>
    </source>
</evidence>
<evidence type="ECO:0000256" key="3">
    <source>
        <dbReference type="ARBA" id="ARBA00022989"/>
    </source>
</evidence>
<proteinExistence type="predicted"/>
<feature type="non-terminal residue" evidence="6">
    <location>
        <position position="446"/>
    </location>
</feature>
<keyword evidence="7" id="KW-1185">Reference proteome</keyword>
<gene>
    <name evidence="6" type="ORF">IPOD504_LOCUS12328</name>
</gene>
<feature type="transmembrane region" description="Helical" evidence="5">
    <location>
        <begin position="124"/>
        <end position="145"/>
    </location>
</feature>
<sequence>MALPISIWQITQHIVHYTKPSLQKHIIRILWMVPIYALNAWIGLEFPEQSIYMDSLRECYEAYVIYNFMIYLLNYLNEGQELEAVLETKPQVYHIFPLCCLTPWEMGRANKEELKPMKPIGKFLCIKAVVFFSFFQGVIINILVYCGVISTIFDISDKDKVKVISSKLQDFLICIEMFLAAIAHHYSFSYKPYVSPFDPDRSCLGSFLAMWDVSDVKRDITEHLGVVGSSFSRRLRGKSMYHMTRGYDESSRLSGCTAGTRRSGGYWPNTVHTGCKYHLINAPPGGNSTTTGGTTECFSDRSNRSEPVEKSMVNLQLRHPNPHEPTIHFQGARQCLRCTTVMSTKLKRGQNRGQSYFNVNIEPELDNGNSDSQGLINDLRPMFFLCDKVANELAVHLFLSDNRRPRHCKAGGTERCYAVRKCPQNAQEPLQARHLLIGSTVTRPSW</sequence>
<keyword evidence="3 5" id="KW-1133">Transmembrane helix</keyword>
<name>A0ABN8IPT0_9NEOP</name>
<organism evidence="6 7">
    <name type="scientific">Iphiclides podalirius</name>
    <name type="common">scarce swallowtail</name>
    <dbReference type="NCBI Taxonomy" id="110791"/>
    <lineage>
        <taxon>Eukaryota</taxon>
        <taxon>Metazoa</taxon>
        <taxon>Ecdysozoa</taxon>
        <taxon>Arthropoda</taxon>
        <taxon>Hexapoda</taxon>
        <taxon>Insecta</taxon>
        <taxon>Pterygota</taxon>
        <taxon>Neoptera</taxon>
        <taxon>Endopterygota</taxon>
        <taxon>Lepidoptera</taxon>
        <taxon>Glossata</taxon>
        <taxon>Ditrysia</taxon>
        <taxon>Papilionoidea</taxon>
        <taxon>Papilionidae</taxon>
        <taxon>Papilioninae</taxon>
        <taxon>Iphiclides</taxon>
    </lineage>
</organism>
<dbReference type="SMART" id="SM01417">
    <property type="entry name" value="Solute_trans_a"/>
    <property type="match status" value="1"/>
</dbReference>
<dbReference type="PANTHER" id="PTHR23423">
    <property type="entry name" value="ORGANIC SOLUTE TRANSPORTER-RELATED"/>
    <property type="match status" value="1"/>
</dbReference>
<accession>A0ABN8IPT0</accession>
<evidence type="ECO:0000256" key="1">
    <source>
        <dbReference type="ARBA" id="ARBA00004141"/>
    </source>
</evidence>
<dbReference type="EMBL" id="OW152815">
    <property type="protein sequence ID" value="CAH2062983.1"/>
    <property type="molecule type" value="Genomic_DNA"/>
</dbReference>
<evidence type="ECO:0000256" key="2">
    <source>
        <dbReference type="ARBA" id="ARBA00022692"/>
    </source>
</evidence>
<evidence type="ECO:0008006" key="8">
    <source>
        <dbReference type="Google" id="ProtNLM"/>
    </source>
</evidence>
<evidence type="ECO:0000256" key="4">
    <source>
        <dbReference type="ARBA" id="ARBA00023136"/>
    </source>
</evidence>
<dbReference type="InterPro" id="IPR005178">
    <property type="entry name" value="Ostalpha/TMEM184C"/>
</dbReference>
<comment type="subcellular location">
    <subcellularLocation>
        <location evidence="1">Membrane</location>
        <topology evidence="1">Multi-pass membrane protein</topology>
    </subcellularLocation>
</comment>
<dbReference type="Proteomes" id="UP000837857">
    <property type="component" value="Chromosome 3"/>
</dbReference>
<evidence type="ECO:0000256" key="5">
    <source>
        <dbReference type="SAM" id="Phobius"/>
    </source>
</evidence>